<evidence type="ECO:0000256" key="1">
    <source>
        <dbReference type="ARBA" id="ARBA00004141"/>
    </source>
</evidence>
<dbReference type="EMBL" id="CADCUR010000171">
    <property type="protein sequence ID" value="CAA9405970.1"/>
    <property type="molecule type" value="Genomic_DNA"/>
</dbReference>
<dbReference type="GO" id="GO:0008076">
    <property type="term" value="C:voltage-gated potassium channel complex"/>
    <property type="evidence" value="ECO:0007669"/>
    <property type="project" value="InterPro"/>
</dbReference>
<dbReference type="Gene3D" id="1.20.120.350">
    <property type="entry name" value="Voltage-gated potassium channels. Chain C"/>
    <property type="match status" value="1"/>
</dbReference>
<keyword evidence="5" id="KW-0631">Potassium channel</keyword>
<keyword evidence="9" id="KW-0406">Ion transport</keyword>
<dbReference type="Pfam" id="PF00520">
    <property type="entry name" value="Ion_trans"/>
    <property type="match status" value="1"/>
</dbReference>
<evidence type="ECO:0000256" key="9">
    <source>
        <dbReference type="ARBA" id="ARBA00023065"/>
    </source>
</evidence>
<feature type="domain" description="Ion transport" evidence="13">
    <location>
        <begin position="30"/>
        <end position="243"/>
    </location>
</feature>
<dbReference type="PANTHER" id="PTHR11537:SF254">
    <property type="entry name" value="POTASSIUM VOLTAGE-GATED CHANNEL PROTEIN SHAB"/>
    <property type="match status" value="1"/>
</dbReference>
<evidence type="ECO:0000256" key="3">
    <source>
        <dbReference type="ARBA" id="ARBA00022538"/>
    </source>
</evidence>
<name>A0A6J4P4D9_9BACT</name>
<dbReference type="GO" id="GO:0001508">
    <property type="term" value="P:action potential"/>
    <property type="evidence" value="ECO:0007669"/>
    <property type="project" value="TreeGrafter"/>
</dbReference>
<sequence>MKNEATKPAETKWRHRLYEVIFEAETVAGKTFDVILLIMIILSVAVVILESVKSLRDDYGKLLLGAEWAFTIIFTVEYVLRLISVRRPLRYAKSFFGVIDLLAIIPTYASLFLPGLQYLLAIRILRLLRVFRILKLAEYVGEARVITSALRASAKKISVFLLGVLTLVTIIGSIMYVIEGEQHGFNDIPTSIYWAIVTLTTVGYGDLSPQTPLGKAFASLVMIMGYAIIAVPTGIVTVELSRSHSKISTQVCPECHAQDHDADAVFCKYCATHL</sequence>
<proteinExistence type="predicted"/>
<keyword evidence="2" id="KW-0813">Transport</keyword>
<comment type="subcellular location">
    <subcellularLocation>
        <location evidence="1">Membrane</location>
        <topology evidence="1">Multi-pass membrane protein</topology>
    </subcellularLocation>
</comment>
<evidence type="ECO:0000256" key="6">
    <source>
        <dbReference type="ARBA" id="ARBA00022882"/>
    </source>
</evidence>
<evidence type="ECO:0000256" key="2">
    <source>
        <dbReference type="ARBA" id="ARBA00022448"/>
    </source>
</evidence>
<dbReference type="InterPro" id="IPR027359">
    <property type="entry name" value="Volt_channel_dom_sf"/>
</dbReference>
<dbReference type="InterPro" id="IPR028325">
    <property type="entry name" value="VG_K_chnl"/>
</dbReference>
<evidence type="ECO:0000313" key="14">
    <source>
        <dbReference type="EMBL" id="CAA9405970.1"/>
    </source>
</evidence>
<evidence type="ECO:0000256" key="7">
    <source>
        <dbReference type="ARBA" id="ARBA00022958"/>
    </source>
</evidence>
<reference evidence="14" key="1">
    <citation type="submission" date="2020-02" db="EMBL/GenBank/DDBJ databases">
        <authorList>
            <person name="Meier V. D."/>
        </authorList>
    </citation>
    <scope>NUCLEOTIDE SEQUENCE</scope>
    <source>
        <strain evidence="14">AVDCRST_MAG74</strain>
    </source>
</reference>
<dbReference type="Gene3D" id="1.10.287.70">
    <property type="match status" value="1"/>
</dbReference>
<keyword evidence="7" id="KW-0630">Potassium</keyword>
<keyword evidence="4 12" id="KW-0812">Transmembrane</keyword>
<evidence type="ECO:0000256" key="10">
    <source>
        <dbReference type="ARBA" id="ARBA00023136"/>
    </source>
</evidence>
<dbReference type="InterPro" id="IPR005821">
    <property type="entry name" value="Ion_trans_dom"/>
</dbReference>
<evidence type="ECO:0000256" key="12">
    <source>
        <dbReference type="SAM" id="Phobius"/>
    </source>
</evidence>
<feature type="transmembrane region" description="Helical" evidence="12">
    <location>
        <begin position="32"/>
        <end position="50"/>
    </location>
</feature>
<evidence type="ECO:0000256" key="11">
    <source>
        <dbReference type="ARBA" id="ARBA00023303"/>
    </source>
</evidence>
<organism evidence="14">
    <name type="scientific">uncultured Pyrinomonadaceae bacterium</name>
    <dbReference type="NCBI Taxonomy" id="2283094"/>
    <lineage>
        <taxon>Bacteria</taxon>
        <taxon>Pseudomonadati</taxon>
        <taxon>Acidobacteriota</taxon>
        <taxon>Blastocatellia</taxon>
        <taxon>Blastocatellales</taxon>
        <taxon>Pyrinomonadaceae</taxon>
        <taxon>environmental samples</taxon>
    </lineage>
</organism>
<evidence type="ECO:0000256" key="5">
    <source>
        <dbReference type="ARBA" id="ARBA00022826"/>
    </source>
</evidence>
<feature type="transmembrane region" description="Helical" evidence="12">
    <location>
        <begin position="157"/>
        <end position="178"/>
    </location>
</feature>
<evidence type="ECO:0000256" key="4">
    <source>
        <dbReference type="ARBA" id="ARBA00022692"/>
    </source>
</evidence>
<keyword evidence="3" id="KW-0633">Potassium transport</keyword>
<dbReference type="AlphaFoldDB" id="A0A6J4P4D9"/>
<feature type="transmembrane region" description="Helical" evidence="12">
    <location>
        <begin position="62"/>
        <end position="83"/>
    </location>
</feature>
<dbReference type="GO" id="GO:0005249">
    <property type="term" value="F:voltage-gated potassium channel activity"/>
    <property type="evidence" value="ECO:0007669"/>
    <property type="project" value="InterPro"/>
</dbReference>
<feature type="transmembrane region" description="Helical" evidence="12">
    <location>
        <begin position="95"/>
        <end position="122"/>
    </location>
</feature>
<accession>A0A6J4P4D9</accession>
<evidence type="ECO:0000259" key="13">
    <source>
        <dbReference type="Pfam" id="PF00520"/>
    </source>
</evidence>
<dbReference type="SUPFAM" id="SSF81324">
    <property type="entry name" value="Voltage-gated potassium channels"/>
    <property type="match status" value="1"/>
</dbReference>
<keyword evidence="8 12" id="KW-1133">Transmembrane helix</keyword>
<evidence type="ECO:0000256" key="8">
    <source>
        <dbReference type="ARBA" id="ARBA00022989"/>
    </source>
</evidence>
<keyword evidence="11 14" id="KW-0407">Ion channel</keyword>
<dbReference type="PANTHER" id="PTHR11537">
    <property type="entry name" value="VOLTAGE-GATED POTASSIUM CHANNEL"/>
    <property type="match status" value="1"/>
</dbReference>
<keyword evidence="10 12" id="KW-0472">Membrane</keyword>
<dbReference type="PRINTS" id="PR00169">
    <property type="entry name" value="KCHANNEL"/>
</dbReference>
<feature type="transmembrane region" description="Helical" evidence="12">
    <location>
        <begin position="216"/>
        <end position="238"/>
    </location>
</feature>
<keyword evidence="6" id="KW-0851">Voltage-gated channel</keyword>
<protein>
    <submittedName>
        <fullName evidence="14">Potassium voltage-gated channel subfamily KQT possible potassium channel, VIC family</fullName>
    </submittedName>
</protein>
<gene>
    <name evidence="14" type="ORF">AVDCRST_MAG74-1878</name>
</gene>